<dbReference type="AlphaFoldDB" id="A0A1M7PF01"/>
<dbReference type="Pfam" id="PF14237">
    <property type="entry name" value="GYF_2"/>
    <property type="match status" value="1"/>
</dbReference>
<feature type="transmembrane region" description="Helical" evidence="1">
    <location>
        <begin position="145"/>
        <end position="161"/>
    </location>
</feature>
<feature type="domain" description="GYF" evidence="2">
    <location>
        <begin position="6"/>
        <end position="50"/>
    </location>
</feature>
<dbReference type="Proteomes" id="UP000183983">
    <property type="component" value="Unassembled WGS sequence"/>
</dbReference>
<evidence type="ECO:0000259" key="2">
    <source>
        <dbReference type="Pfam" id="PF14237"/>
    </source>
</evidence>
<organism evidence="3 4">
    <name type="scientific">Pseudomonas asturiensis</name>
    <dbReference type="NCBI Taxonomy" id="1190415"/>
    <lineage>
        <taxon>Bacteria</taxon>
        <taxon>Pseudomonadati</taxon>
        <taxon>Pseudomonadota</taxon>
        <taxon>Gammaproteobacteria</taxon>
        <taxon>Pseudomonadales</taxon>
        <taxon>Pseudomonadaceae</taxon>
        <taxon>Pseudomonas</taxon>
    </lineage>
</organism>
<dbReference type="RefSeq" id="WP_073169059.1">
    <property type="nucleotide sequence ID" value="NZ_FRDA01000010.1"/>
</dbReference>
<reference evidence="3 4" key="1">
    <citation type="submission" date="2016-11" db="EMBL/GenBank/DDBJ databases">
        <authorList>
            <person name="Jaros S."/>
            <person name="Januszkiewicz K."/>
            <person name="Wedrychowicz H."/>
        </authorList>
    </citation>
    <scope>NUCLEOTIDE SEQUENCE [LARGE SCALE GENOMIC DNA]</scope>
    <source>
        <strain evidence="3 4">LMG 26898</strain>
    </source>
</reference>
<name>A0A1M7PF01_9PSED</name>
<dbReference type="EMBL" id="FRDA01000010">
    <property type="protein sequence ID" value="SHN15570.1"/>
    <property type="molecule type" value="Genomic_DNA"/>
</dbReference>
<dbReference type="STRING" id="1190415.SAMN05216593_11075"/>
<evidence type="ECO:0000313" key="3">
    <source>
        <dbReference type="EMBL" id="SHN15570.1"/>
    </source>
</evidence>
<protein>
    <recommendedName>
        <fullName evidence="2">GYF domain-containing protein</fullName>
    </recommendedName>
</protein>
<evidence type="ECO:0000256" key="1">
    <source>
        <dbReference type="SAM" id="Phobius"/>
    </source>
</evidence>
<keyword evidence="1" id="KW-0472">Membrane</keyword>
<keyword evidence="1" id="KW-1133">Transmembrane helix</keyword>
<dbReference type="InterPro" id="IPR025640">
    <property type="entry name" value="GYF_2"/>
</dbReference>
<feature type="transmembrane region" description="Helical" evidence="1">
    <location>
        <begin position="116"/>
        <end position="133"/>
    </location>
</feature>
<gene>
    <name evidence="3" type="ORF">SAMN05216593_11075</name>
</gene>
<keyword evidence="1" id="KW-0812">Transmembrane</keyword>
<feature type="transmembrane region" description="Helical" evidence="1">
    <location>
        <begin position="91"/>
        <end position="110"/>
    </location>
</feature>
<sequence length="162" mass="18503">MAEVQWFYKQWGQRCGPMTRLQLEELVANRRIGASTRVWHSGLEDWVVLATTELASALPPTLDSSKVPDTLAWLVALSPLYFFIDRLMGSVGPYTADIVVLIIMCIDVGMLRKVGYARPPIWSVLFPFLYLFFRSRTLGRRQSLLILWIVLTLLQLTVLFLG</sequence>
<dbReference type="OrthoDB" id="8859199at2"/>
<proteinExistence type="predicted"/>
<evidence type="ECO:0000313" key="4">
    <source>
        <dbReference type="Proteomes" id="UP000183983"/>
    </source>
</evidence>
<accession>A0A1M7PF01</accession>